<dbReference type="InterPro" id="IPR003439">
    <property type="entry name" value="ABC_transporter-like_ATP-bd"/>
</dbReference>
<keyword evidence="2 4" id="KW-0067">ATP-binding</keyword>
<protein>
    <submittedName>
        <fullName evidence="4">ABC transporter, ATP-binding protein</fullName>
    </submittedName>
</protein>
<dbReference type="GO" id="GO:0005524">
    <property type="term" value="F:ATP binding"/>
    <property type="evidence" value="ECO:0007669"/>
    <property type="project" value="UniProtKB-KW"/>
</dbReference>
<dbReference type="HOGENOM" id="CLU_000604_1_2_11"/>
<dbReference type="AlphaFoldDB" id="D0WJK7"/>
<dbReference type="SUPFAM" id="SSF52540">
    <property type="entry name" value="P-loop containing nucleoside triphosphate hydrolases"/>
    <property type="match status" value="1"/>
</dbReference>
<evidence type="ECO:0000313" key="5">
    <source>
        <dbReference type="Proteomes" id="UP000006001"/>
    </source>
</evidence>
<evidence type="ECO:0000259" key="3">
    <source>
        <dbReference type="PROSITE" id="PS50893"/>
    </source>
</evidence>
<dbReference type="InterPro" id="IPR003593">
    <property type="entry name" value="AAA+_ATPase"/>
</dbReference>
<sequence length="258" mass="27666">MSILWKEAAMVQGKTLVCIECVFKSFGKKSVLDGVSLEVRQGQVTGLIGPSGSGKTTLVNLVVGSEVPTSGRVLLGNETAPYPTMRSKLGYMPQDTALYEGITARENLEFFGALQGLARTKVRKRIAELLPLIGLEDACDQLVDSFSGGMKRRLSLAVALLAKPEILVMDEPTVGLDPVRRAELWNLFRTLAAEGAALLVTTHAMDEAARCDVVALMRDGRLVRTGSPHAILESTSTGSLEEAFIALVEPEGKEGDHA</sequence>
<evidence type="ECO:0000256" key="1">
    <source>
        <dbReference type="ARBA" id="ARBA00022741"/>
    </source>
</evidence>
<dbReference type="PANTHER" id="PTHR43038">
    <property type="entry name" value="ATP-BINDING CASSETTE, SUB-FAMILY H, MEMBER 1"/>
    <property type="match status" value="1"/>
</dbReference>
<dbReference type="PROSITE" id="PS50893">
    <property type="entry name" value="ABC_TRANSPORTER_2"/>
    <property type="match status" value="1"/>
</dbReference>
<dbReference type="Pfam" id="PF00005">
    <property type="entry name" value="ABC_tran"/>
    <property type="match status" value="1"/>
</dbReference>
<dbReference type="EMBL" id="ACUX02000019">
    <property type="protein sequence ID" value="EEZ60555.1"/>
    <property type="molecule type" value="Genomic_DNA"/>
</dbReference>
<proteinExistence type="predicted"/>
<comment type="caution">
    <text evidence="4">The sequence shown here is derived from an EMBL/GenBank/DDBJ whole genome shotgun (WGS) entry which is preliminary data.</text>
</comment>
<keyword evidence="5" id="KW-1185">Reference proteome</keyword>
<dbReference type="CDD" id="cd03230">
    <property type="entry name" value="ABC_DR_subfamily_A"/>
    <property type="match status" value="1"/>
</dbReference>
<feature type="domain" description="ABC transporter" evidence="3">
    <location>
        <begin position="17"/>
        <end position="244"/>
    </location>
</feature>
<gene>
    <name evidence="4" type="ORF">HMPREF0762_02034</name>
</gene>
<dbReference type="InterPro" id="IPR027417">
    <property type="entry name" value="P-loop_NTPase"/>
</dbReference>
<evidence type="ECO:0000313" key="4">
    <source>
        <dbReference type="EMBL" id="EEZ60555.1"/>
    </source>
</evidence>
<evidence type="ECO:0000256" key="2">
    <source>
        <dbReference type="ARBA" id="ARBA00022840"/>
    </source>
</evidence>
<accession>D0WJK7</accession>
<dbReference type="STRING" id="649764.HMPREF0762_02034"/>
<dbReference type="PROSITE" id="PS00211">
    <property type="entry name" value="ABC_TRANSPORTER_1"/>
    <property type="match status" value="1"/>
</dbReference>
<dbReference type="GO" id="GO:0016887">
    <property type="term" value="F:ATP hydrolysis activity"/>
    <property type="evidence" value="ECO:0007669"/>
    <property type="project" value="InterPro"/>
</dbReference>
<dbReference type="SMART" id="SM00382">
    <property type="entry name" value="AAA"/>
    <property type="match status" value="1"/>
</dbReference>
<dbReference type="PANTHER" id="PTHR43038:SF3">
    <property type="entry name" value="ABC TRANSPORTER G FAMILY MEMBER 20 ISOFORM X1"/>
    <property type="match status" value="1"/>
</dbReference>
<organism evidence="4 5">
    <name type="scientific">Slackia exigua (strain ATCC 700122 / DSM 15923 / CIP 105133 / JCM 11022 / KCTC 5966 / S-7)</name>
    <dbReference type="NCBI Taxonomy" id="649764"/>
    <lineage>
        <taxon>Bacteria</taxon>
        <taxon>Bacillati</taxon>
        <taxon>Actinomycetota</taxon>
        <taxon>Coriobacteriia</taxon>
        <taxon>Eggerthellales</taxon>
        <taxon>Eggerthellaceae</taxon>
        <taxon>Slackia</taxon>
    </lineage>
</organism>
<dbReference type="eggNOG" id="COG1131">
    <property type="taxonomic scope" value="Bacteria"/>
</dbReference>
<reference evidence="4" key="1">
    <citation type="submission" date="2009-10" db="EMBL/GenBank/DDBJ databases">
        <authorList>
            <person name="Weinstock G."/>
            <person name="Sodergren E."/>
            <person name="Clifton S."/>
            <person name="Fulton L."/>
            <person name="Fulton B."/>
            <person name="Courtney L."/>
            <person name="Fronick C."/>
            <person name="Harrison M."/>
            <person name="Strong C."/>
            <person name="Farmer C."/>
            <person name="Delahaunty K."/>
            <person name="Markovic C."/>
            <person name="Hall O."/>
            <person name="Minx P."/>
            <person name="Tomlinson C."/>
            <person name="Mitreva M."/>
            <person name="Nelson J."/>
            <person name="Hou S."/>
            <person name="Wollam A."/>
            <person name="Pepin K.H."/>
            <person name="Johnson M."/>
            <person name="Bhonagiri V."/>
            <person name="Nash W.E."/>
            <person name="Warren W."/>
            <person name="Chinwalla A."/>
            <person name="Mardis E.R."/>
            <person name="Wilson R.K."/>
        </authorList>
    </citation>
    <scope>NUCLEOTIDE SEQUENCE [LARGE SCALE GENOMIC DNA]</scope>
    <source>
        <strain evidence="4">ATCC 700122</strain>
    </source>
</reference>
<dbReference type="InterPro" id="IPR017871">
    <property type="entry name" value="ABC_transporter-like_CS"/>
</dbReference>
<keyword evidence="1" id="KW-0547">Nucleotide-binding</keyword>
<name>D0WJK7_SLAES</name>
<dbReference type="Gene3D" id="3.40.50.300">
    <property type="entry name" value="P-loop containing nucleotide triphosphate hydrolases"/>
    <property type="match status" value="1"/>
</dbReference>
<dbReference type="Proteomes" id="UP000006001">
    <property type="component" value="Unassembled WGS sequence"/>
</dbReference>